<feature type="domain" description="PAC" evidence="2">
    <location>
        <begin position="401"/>
        <end position="454"/>
    </location>
</feature>
<reference evidence="4" key="1">
    <citation type="journal article" date="2021" name="Environ. Microbiol.">
        <title>Genomic characterization of three novel Desulfobacterota classes expand the metabolic and phylogenetic diversity of the phylum.</title>
        <authorList>
            <person name="Murphy C.L."/>
            <person name="Biggerstaff J."/>
            <person name="Eichhorn A."/>
            <person name="Ewing E."/>
            <person name="Shahan R."/>
            <person name="Soriano D."/>
            <person name="Stewart S."/>
            <person name="VanMol K."/>
            <person name="Walker R."/>
            <person name="Walters P."/>
            <person name="Elshahed M.S."/>
            <person name="Youssef N.H."/>
        </authorList>
    </citation>
    <scope>NUCLEOTIDE SEQUENCE</scope>
    <source>
        <strain evidence="4">Zod_Metabat.24</strain>
    </source>
</reference>
<accession>A0A9D8KEG6</accession>
<dbReference type="Gene3D" id="3.30.450.40">
    <property type="match status" value="1"/>
</dbReference>
<dbReference type="PANTHER" id="PTHR44757:SF2">
    <property type="entry name" value="BIOFILM ARCHITECTURE MAINTENANCE PROTEIN MBAA"/>
    <property type="match status" value="1"/>
</dbReference>
<dbReference type="InterPro" id="IPR001610">
    <property type="entry name" value="PAC"/>
</dbReference>
<dbReference type="InterPro" id="IPR000160">
    <property type="entry name" value="GGDEF_dom"/>
</dbReference>
<dbReference type="Pfam" id="PF00990">
    <property type="entry name" value="GGDEF"/>
    <property type="match status" value="1"/>
</dbReference>
<evidence type="ECO:0000313" key="5">
    <source>
        <dbReference type="Proteomes" id="UP000809273"/>
    </source>
</evidence>
<dbReference type="SMART" id="SM00065">
    <property type="entry name" value="GAF"/>
    <property type="match status" value="1"/>
</dbReference>
<dbReference type="InterPro" id="IPR000700">
    <property type="entry name" value="PAS-assoc_C"/>
</dbReference>
<dbReference type="InterPro" id="IPR029016">
    <property type="entry name" value="GAF-like_dom_sf"/>
</dbReference>
<evidence type="ECO:0000259" key="3">
    <source>
        <dbReference type="PROSITE" id="PS50887"/>
    </source>
</evidence>
<proteinExistence type="predicted"/>
<evidence type="ECO:0000259" key="2">
    <source>
        <dbReference type="PROSITE" id="PS50113"/>
    </source>
</evidence>
<dbReference type="SUPFAM" id="SSF55073">
    <property type="entry name" value="Nucleotide cyclase"/>
    <property type="match status" value="1"/>
</dbReference>
<sequence length="612" mass="70441">MSDDFSIQKHLEAIRNISESSTKSGGAISVLRAVSKEIVETLGYGRVIIGLKNRNSLVMRFRLGGEIGRDDKDLRKTLQNIPAVTLRPDNDDRLSASAYALLKDTSVIVEDSNRYGFRENETFQDEELIKSLGLKSYIIIPITLGNESIGVIIIDDKYISRKLNDNDIANINAFSDNISVSIVNARKFDILKRSHAKINAVKKELLRSQRMYRLIIERGTDAIFIIQNYRIVFANRMLQKLLGYETKEIIGRDFSDFVSTESKQYLVDSYENAYRKKAQTTQYEYYVIKKDGSKIAIWMTTSLTRYNNQLAILCFARDITEKKKSESELSEAKDYLENIIESANDIIYVLDRSGRFTYLNPKMEEFGYRREDLIGKYFLEVLSNRHRGRRFRKTLREGVRQVYEVEMLESDGKSIRNVVISTSPLFNDKSKIEGVLVVGKDITDRKRVEERLKRLTITDSLTGLYNRRHFFKTLRENLVSARKESFPMCLMMLDIDDFKVFNDTYGHLAGDEVLRTFGKITTKSIRCNVDLAFRYGGDEFAIILPNAKKENAEKIASRITQKFEENFGDLEISIGISSLDNHKSIEELIDTADNAMYAAKSKKKTQIRTHKN</sequence>
<dbReference type="GO" id="GO:0006355">
    <property type="term" value="P:regulation of DNA-templated transcription"/>
    <property type="evidence" value="ECO:0007669"/>
    <property type="project" value="InterPro"/>
</dbReference>
<dbReference type="SMART" id="SM00091">
    <property type="entry name" value="PAS"/>
    <property type="match status" value="2"/>
</dbReference>
<evidence type="ECO:0000313" key="4">
    <source>
        <dbReference type="EMBL" id="MBN1572549.1"/>
    </source>
</evidence>
<dbReference type="InterPro" id="IPR043128">
    <property type="entry name" value="Rev_trsase/Diguanyl_cyclase"/>
</dbReference>
<dbReference type="InterPro" id="IPR035965">
    <property type="entry name" value="PAS-like_dom_sf"/>
</dbReference>
<dbReference type="InterPro" id="IPR000014">
    <property type="entry name" value="PAS"/>
</dbReference>
<dbReference type="InterPro" id="IPR013767">
    <property type="entry name" value="PAS_fold"/>
</dbReference>
<dbReference type="InterPro" id="IPR052155">
    <property type="entry name" value="Biofilm_reg_signaling"/>
</dbReference>
<name>A0A9D8KEG6_9DELT</name>
<reference evidence="4" key="2">
    <citation type="submission" date="2021-01" db="EMBL/GenBank/DDBJ databases">
        <authorList>
            <person name="Hahn C.R."/>
            <person name="Youssef N.H."/>
            <person name="Elshahed M."/>
        </authorList>
    </citation>
    <scope>NUCLEOTIDE SEQUENCE</scope>
    <source>
        <strain evidence="4">Zod_Metabat.24</strain>
    </source>
</reference>
<dbReference type="SMART" id="SM00086">
    <property type="entry name" value="PAC"/>
    <property type="match status" value="2"/>
</dbReference>
<dbReference type="FunFam" id="3.30.70.270:FF:000001">
    <property type="entry name" value="Diguanylate cyclase domain protein"/>
    <property type="match status" value="1"/>
</dbReference>
<dbReference type="PANTHER" id="PTHR44757">
    <property type="entry name" value="DIGUANYLATE CYCLASE DGCP"/>
    <property type="match status" value="1"/>
</dbReference>
<protein>
    <submittedName>
        <fullName evidence="4">Diguanylate cyclase</fullName>
    </submittedName>
</protein>
<dbReference type="CDD" id="cd00130">
    <property type="entry name" value="PAS"/>
    <property type="match status" value="2"/>
</dbReference>
<gene>
    <name evidence="4" type="ORF">JW984_05055</name>
</gene>
<dbReference type="Gene3D" id="3.30.70.270">
    <property type="match status" value="1"/>
</dbReference>
<dbReference type="NCBIfam" id="TIGR00254">
    <property type="entry name" value="GGDEF"/>
    <property type="match status" value="1"/>
</dbReference>
<feature type="domain" description="PAC" evidence="2">
    <location>
        <begin position="281"/>
        <end position="331"/>
    </location>
</feature>
<feature type="domain" description="PAS" evidence="1">
    <location>
        <begin position="208"/>
        <end position="277"/>
    </location>
</feature>
<dbReference type="EMBL" id="JAFGIX010000025">
    <property type="protein sequence ID" value="MBN1572549.1"/>
    <property type="molecule type" value="Genomic_DNA"/>
</dbReference>
<dbReference type="SMART" id="SM00267">
    <property type="entry name" value="GGDEF"/>
    <property type="match status" value="1"/>
</dbReference>
<dbReference type="Gene3D" id="3.30.450.20">
    <property type="entry name" value="PAS domain"/>
    <property type="match status" value="2"/>
</dbReference>
<dbReference type="InterPro" id="IPR003018">
    <property type="entry name" value="GAF"/>
</dbReference>
<dbReference type="SUPFAM" id="SSF55781">
    <property type="entry name" value="GAF domain-like"/>
    <property type="match status" value="1"/>
</dbReference>
<dbReference type="CDD" id="cd01949">
    <property type="entry name" value="GGDEF"/>
    <property type="match status" value="1"/>
</dbReference>
<dbReference type="Pfam" id="PF00989">
    <property type="entry name" value="PAS"/>
    <property type="match status" value="1"/>
</dbReference>
<dbReference type="Pfam" id="PF08448">
    <property type="entry name" value="PAS_4"/>
    <property type="match status" value="1"/>
</dbReference>
<feature type="domain" description="GGDEF" evidence="3">
    <location>
        <begin position="486"/>
        <end position="612"/>
    </location>
</feature>
<dbReference type="SUPFAM" id="SSF55785">
    <property type="entry name" value="PYP-like sensor domain (PAS domain)"/>
    <property type="match status" value="2"/>
</dbReference>
<dbReference type="InterPro" id="IPR029787">
    <property type="entry name" value="Nucleotide_cyclase"/>
</dbReference>
<dbReference type="PROSITE" id="PS50112">
    <property type="entry name" value="PAS"/>
    <property type="match status" value="2"/>
</dbReference>
<organism evidence="4 5">
    <name type="scientific">Candidatus Zymogenus saltonus</name>
    <dbReference type="NCBI Taxonomy" id="2844893"/>
    <lineage>
        <taxon>Bacteria</taxon>
        <taxon>Deltaproteobacteria</taxon>
        <taxon>Candidatus Zymogenia</taxon>
        <taxon>Candidatus Zymogeniales</taxon>
        <taxon>Candidatus Zymogenaceae</taxon>
        <taxon>Candidatus Zymogenus</taxon>
    </lineage>
</organism>
<dbReference type="NCBIfam" id="TIGR00229">
    <property type="entry name" value="sensory_box"/>
    <property type="match status" value="2"/>
</dbReference>
<dbReference type="PROSITE" id="PS50887">
    <property type="entry name" value="GGDEF"/>
    <property type="match status" value="1"/>
</dbReference>
<dbReference type="PROSITE" id="PS50113">
    <property type="entry name" value="PAC"/>
    <property type="match status" value="2"/>
</dbReference>
<evidence type="ECO:0000259" key="1">
    <source>
        <dbReference type="PROSITE" id="PS50112"/>
    </source>
</evidence>
<dbReference type="Proteomes" id="UP000809273">
    <property type="component" value="Unassembled WGS sequence"/>
</dbReference>
<dbReference type="AlphaFoldDB" id="A0A9D8KEG6"/>
<feature type="domain" description="PAS" evidence="1">
    <location>
        <begin position="332"/>
        <end position="402"/>
    </location>
</feature>
<dbReference type="InterPro" id="IPR013656">
    <property type="entry name" value="PAS_4"/>
</dbReference>
<comment type="caution">
    <text evidence="4">The sequence shown here is derived from an EMBL/GenBank/DDBJ whole genome shotgun (WGS) entry which is preliminary data.</text>
</comment>
<dbReference type="Pfam" id="PF01590">
    <property type="entry name" value="GAF"/>
    <property type="match status" value="1"/>
</dbReference>